<evidence type="ECO:0000313" key="2">
    <source>
        <dbReference type="Proteomes" id="UP000423396"/>
    </source>
</evidence>
<dbReference type="InterPro" id="IPR036520">
    <property type="entry name" value="UPF0759_sf"/>
</dbReference>
<sequence>MIFIGTSGWLYPWNPKKNLDWYVKYSGFNAVELNASFYRIPTPQQVEKWRKYNITWAIKVNRRITHVKRLKDVNDEVKKFVELFEPLRPRFYLFQLPPNFRKSDENIKRVKDICAELGDRGAIEFRSLDWFKDIPQTECVIVSIDSPIGNYYFKSHDVVYLRMHGRDNWYFYEYSDTELEEVADKLIQLQANDVFVFFNNDLWMLDNGRKLKEILERKMIRE</sequence>
<dbReference type="InterPro" id="IPR002763">
    <property type="entry name" value="DUF72"/>
</dbReference>
<dbReference type="RefSeq" id="WP_156007842.1">
    <property type="nucleotide sequence ID" value="NZ_CP045483.1"/>
</dbReference>
<dbReference type="KEGG" id="sazo:D1868_10615"/>
<dbReference type="AlphaFoldDB" id="A0A650CRA7"/>
<name>A0A650CRA7_9CREN</name>
<dbReference type="PANTHER" id="PTHR30348:SF4">
    <property type="entry name" value="DUF72 DOMAIN-CONTAINING PROTEIN"/>
    <property type="match status" value="1"/>
</dbReference>
<proteinExistence type="predicted"/>
<protein>
    <submittedName>
        <fullName evidence="1">DUF72 domain-containing protein</fullName>
    </submittedName>
</protein>
<dbReference type="SUPFAM" id="SSF117396">
    <property type="entry name" value="TM1631-like"/>
    <property type="match status" value="1"/>
</dbReference>
<dbReference type="Pfam" id="PF01904">
    <property type="entry name" value="DUF72"/>
    <property type="match status" value="1"/>
</dbReference>
<dbReference type="Gene3D" id="3.20.20.410">
    <property type="entry name" value="Protein of unknown function UPF0759"/>
    <property type="match status" value="1"/>
</dbReference>
<dbReference type="EMBL" id="CP045483">
    <property type="protein sequence ID" value="QGR20391.1"/>
    <property type="molecule type" value="Genomic_DNA"/>
</dbReference>
<dbReference type="GeneID" id="42799528"/>
<evidence type="ECO:0000313" key="1">
    <source>
        <dbReference type="EMBL" id="QGR20391.1"/>
    </source>
</evidence>
<organism evidence="1 2">
    <name type="scientific">Stygiolobus azoricus</name>
    <dbReference type="NCBI Taxonomy" id="41675"/>
    <lineage>
        <taxon>Archaea</taxon>
        <taxon>Thermoproteota</taxon>
        <taxon>Thermoprotei</taxon>
        <taxon>Sulfolobales</taxon>
        <taxon>Sulfolobaceae</taxon>
        <taxon>Stygiolobus</taxon>
    </lineage>
</organism>
<dbReference type="OrthoDB" id="35747at2157"/>
<gene>
    <name evidence="1" type="ORF">D1868_10615</name>
</gene>
<dbReference type="Proteomes" id="UP000423396">
    <property type="component" value="Chromosome"/>
</dbReference>
<dbReference type="PANTHER" id="PTHR30348">
    <property type="entry name" value="UNCHARACTERIZED PROTEIN YECE"/>
    <property type="match status" value="1"/>
</dbReference>
<accession>A0A650CRA7</accession>
<keyword evidence="2" id="KW-1185">Reference proteome</keyword>
<reference evidence="1 2" key="1">
    <citation type="submission" date="2019-10" db="EMBL/GenBank/DDBJ databases">
        <title>Genome Sequences from Six Type Strain Members of the Archaeal Family Sulfolobaceae: Acidianus ambivalens, Acidianus infernus, Metallosphaera prunae, Stygiolobus azoricus, Sulfolobus metallicus, and Sulfurisphaera ohwakuensis.</title>
        <authorList>
            <person name="Counts J.A."/>
            <person name="Kelly R.M."/>
        </authorList>
    </citation>
    <scope>NUCLEOTIDE SEQUENCE [LARGE SCALE GENOMIC DNA]</scope>
    <source>
        <strain evidence="1 2">FC6</strain>
    </source>
</reference>